<dbReference type="InterPro" id="IPR006076">
    <property type="entry name" value="FAD-dep_OxRdtase"/>
</dbReference>
<evidence type="ECO:0000259" key="7">
    <source>
        <dbReference type="Pfam" id="PF16901"/>
    </source>
</evidence>
<feature type="domain" description="FAD dependent oxidoreductase" evidence="6">
    <location>
        <begin position="25"/>
        <end position="382"/>
    </location>
</feature>
<dbReference type="NCBIfam" id="NF008899">
    <property type="entry name" value="PRK12266.1"/>
    <property type="match status" value="1"/>
</dbReference>
<dbReference type="EMBL" id="AP024355">
    <property type="protein sequence ID" value="BCR03396.1"/>
    <property type="molecule type" value="Genomic_DNA"/>
</dbReference>
<keyword evidence="3" id="KW-0285">Flavoprotein</keyword>
<evidence type="ECO:0000313" key="9">
    <source>
        <dbReference type="Proteomes" id="UP001319827"/>
    </source>
</evidence>
<evidence type="ECO:0000256" key="5">
    <source>
        <dbReference type="ARBA" id="ARBA00023002"/>
    </source>
</evidence>
<evidence type="ECO:0000256" key="2">
    <source>
        <dbReference type="ARBA" id="ARBA00007330"/>
    </source>
</evidence>
<organism evidence="8 9">
    <name type="scientific">Desulfuromonas versatilis</name>
    <dbReference type="NCBI Taxonomy" id="2802975"/>
    <lineage>
        <taxon>Bacteria</taxon>
        <taxon>Pseudomonadati</taxon>
        <taxon>Thermodesulfobacteriota</taxon>
        <taxon>Desulfuromonadia</taxon>
        <taxon>Desulfuromonadales</taxon>
        <taxon>Desulfuromonadaceae</taxon>
        <taxon>Desulfuromonas</taxon>
    </lineage>
</organism>
<comment type="cofactor">
    <cofactor evidence="1">
        <name>FAD</name>
        <dbReference type="ChEBI" id="CHEBI:57692"/>
    </cofactor>
</comment>
<evidence type="ECO:0000313" key="8">
    <source>
        <dbReference type="EMBL" id="BCR03396.1"/>
    </source>
</evidence>
<keyword evidence="4" id="KW-0274">FAD</keyword>
<dbReference type="PANTHER" id="PTHR11985:SF15">
    <property type="entry name" value="GLYCEROL-3-PHOSPHATE DEHYDROGENASE, MITOCHONDRIAL"/>
    <property type="match status" value="1"/>
</dbReference>
<gene>
    <name evidence="8" type="primary">glpA</name>
    <name evidence="8" type="ORF">DESUT3_04650</name>
</gene>
<dbReference type="PROSITE" id="PS00978">
    <property type="entry name" value="FAD_G3PDH_2"/>
    <property type="match status" value="1"/>
</dbReference>
<dbReference type="Pfam" id="PF16901">
    <property type="entry name" value="DAO_C"/>
    <property type="match status" value="1"/>
</dbReference>
<dbReference type="InterPro" id="IPR036188">
    <property type="entry name" value="FAD/NAD-bd_sf"/>
</dbReference>
<evidence type="ECO:0000256" key="4">
    <source>
        <dbReference type="ARBA" id="ARBA00022827"/>
    </source>
</evidence>
<reference evidence="8 9" key="1">
    <citation type="journal article" date="2016" name="C (Basel)">
        <title>Selective Growth of and Electricity Production by Marine Exoelectrogenic Bacteria in Self-Aggregated Hydrogel of Microbially Reduced Graphene Oxide.</title>
        <authorList>
            <person name="Yoshida N."/>
            <person name="Goto Y."/>
            <person name="Miyata Y."/>
        </authorList>
    </citation>
    <scope>NUCLEOTIDE SEQUENCE [LARGE SCALE GENOMIC DNA]</scope>
    <source>
        <strain evidence="8 9">NIT-T3</strain>
    </source>
</reference>
<dbReference type="Gene3D" id="3.50.50.60">
    <property type="entry name" value="FAD/NAD(P)-binding domain"/>
    <property type="match status" value="1"/>
</dbReference>
<protein>
    <submittedName>
        <fullName evidence="8">Glycerol-3-phosphate dehydrogenase</fullName>
    </submittedName>
</protein>
<dbReference type="InterPro" id="IPR000447">
    <property type="entry name" value="G3P_DH_FAD-dep"/>
</dbReference>
<dbReference type="InterPro" id="IPR038299">
    <property type="entry name" value="DAO_C_sf"/>
</dbReference>
<dbReference type="PANTHER" id="PTHR11985">
    <property type="entry name" value="GLYCEROL-3-PHOSPHATE DEHYDROGENASE"/>
    <property type="match status" value="1"/>
</dbReference>
<name>A0ABM9SDC0_9BACT</name>
<dbReference type="Gene3D" id="3.30.9.10">
    <property type="entry name" value="D-Amino Acid Oxidase, subunit A, domain 2"/>
    <property type="match status" value="1"/>
</dbReference>
<dbReference type="PRINTS" id="PR01001">
    <property type="entry name" value="FADG3PDH"/>
</dbReference>
<reference evidence="8 9" key="2">
    <citation type="journal article" date="2021" name="Int. J. Syst. Evol. Microbiol.">
        <title>Isolation and Polyphasic Characterization of Desulfuromonas versatilis sp. Nov., an Electrogenic Bacteria Capable of Versatile Metabolism Isolated from a Graphene Oxide-Reducing Enrichment Culture.</title>
        <authorList>
            <person name="Xie L."/>
            <person name="Yoshida N."/>
            <person name="Ishii S."/>
            <person name="Meng L."/>
        </authorList>
    </citation>
    <scope>NUCLEOTIDE SEQUENCE [LARGE SCALE GENOMIC DNA]</scope>
    <source>
        <strain evidence="8 9">NIT-T3</strain>
    </source>
</reference>
<feature type="domain" description="Alpha-glycerophosphate oxidase C-terminal" evidence="7">
    <location>
        <begin position="404"/>
        <end position="528"/>
    </location>
</feature>
<accession>A0ABM9SDC0</accession>
<evidence type="ECO:0000256" key="3">
    <source>
        <dbReference type="ARBA" id="ARBA00022630"/>
    </source>
</evidence>
<dbReference type="SUPFAM" id="SSF51905">
    <property type="entry name" value="FAD/NAD(P)-binding domain"/>
    <property type="match status" value="1"/>
</dbReference>
<proteinExistence type="inferred from homology"/>
<keyword evidence="5" id="KW-0560">Oxidoreductase</keyword>
<evidence type="ECO:0000259" key="6">
    <source>
        <dbReference type="Pfam" id="PF01266"/>
    </source>
</evidence>
<evidence type="ECO:0000256" key="1">
    <source>
        <dbReference type="ARBA" id="ARBA00001974"/>
    </source>
</evidence>
<comment type="similarity">
    <text evidence="2">Belongs to the FAD-dependent glycerol-3-phosphate dehydrogenase family.</text>
</comment>
<dbReference type="Gene3D" id="1.10.8.870">
    <property type="entry name" value="Alpha-glycerophosphate oxidase, cap domain"/>
    <property type="match status" value="1"/>
</dbReference>
<keyword evidence="9" id="KW-1185">Reference proteome</keyword>
<dbReference type="Pfam" id="PF01266">
    <property type="entry name" value="DAO"/>
    <property type="match status" value="1"/>
</dbReference>
<dbReference type="Proteomes" id="UP001319827">
    <property type="component" value="Chromosome"/>
</dbReference>
<sequence length="551" mass="59946">MKSAVATPPSPACRDPQRLTRRRYDVLVVGGGINGAGICRDLALRGLSVALVDKGDFGCGASSASTKLVHGGLRYLERLNFRLVFEACRERRILQKIAPHLVRPMPFFIPVYRGDARSLPTIRAGMLLYDLLALFRNTHHHSILSPAAALEREPALRAESLAGVAVYWDCRMDDARLCLENVLSAVAAGAEACNYLEVTGLLKRGHQVCGARLRDLESGRELEVEAATVINACGPWLDGVCALDGEQETKLRPTRGTHILVPALHRGREALYLSAGGDQRLFFVIPWGELSMVGTTDVDFTGHPDTVEPTTEDIDYLLRECSRQLRCGPIARSQVVAAFSGLRPLVREDAAVQTGRVSREHRIYISGSGLISVGGGKYTTYRAVAAEVASLVAERLGRGQGPSLTQRIPLAGGVTGDFHAFRQRRLAALAGDFALAPDQAGRLLDRYGSRTGELLELARREPELLQPVCRDSTLLAAEVAFAVDCEWARTPEDILRRRTGLTLTRGRGLAELAAVSALMGRRLGWDAGRGDRMTEAYQRQNANAIPGKDLS</sequence>
<dbReference type="InterPro" id="IPR031656">
    <property type="entry name" value="DAO_C"/>
</dbReference>